<feature type="non-terminal residue" evidence="2">
    <location>
        <position position="153"/>
    </location>
</feature>
<dbReference type="SMART" id="SM01143">
    <property type="entry name" value="DSX_dimer"/>
    <property type="match status" value="1"/>
</dbReference>
<dbReference type="Proteomes" id="UP000837857">
    <property type="component" value="Chromosome 16"/>
</dbReference>
<keyword evidence="3" id="KW-1185">Reference proteome</keyword>
<dbReference type="Pfam" id="PF08828">
    <property type="entry name" value="DSX_dimer"/>
    <property type="match status" value="1"/>
</dbReference>
<dbReference type="EMBL" id="OW152828">
    <property type="protein sequence ID" value="CAH2045826.1"/>
    <property type="molecule type" value="Genomic_DNA"/>
</dbReference>
<reference evidence="2" key="1">
    <citation type="submission" date="2022-03" db="EMBL/GenBank/DDBJ databases">
        <authorList>
            <person name="Martin H S."/>
        </authorList>
    </citation>
    <scope>NUCLEOTIDE SEQUENCE</scope>
</reference>
<proteinExistence type="predicted"/>
<gene>
    <name evidence="2" type="ORF">IPOD504_LOCUS5245</name>
</gene>
<sequence length="153" mass="16907">MRCRRGGGLPLASKAPFRHASDASLDYNVTTVFDRYSSCFTIAEAGGEGVISVSLAVSLESLVENCHKLLEKFHYSWEMMPLVLVILNYAGSDLDEASRKIDEVFSVYGAPATRFTAHALSAGKLIVNEYARKHNLNVFDGLELRNSTRQYGL</sequence>
<dbReference type="Gene3D" id="1.10.8.10">
    <property type="entry name" value="DNA helicase RuvA subunit, C-terminal domain"/>
    <property type="match status" value="1"/>
</dbReference>
<name>A0ABN8I4R9_9NEOP</name>
<accession>A0ABN8I4R9</accession>
<evidence type="ECO:0000259" key="1">
    <source>
        <dbReference type="SMART" id="SM01143"/>
    </source>
</evidence>
<evidence type="ECO:0000313" key="3">
    <source>
        <dbReference type="Proteomes" id="UP000837857"/>
    </source>
</evidence>
<protein>
    <recommendedName>
        <fullName evidence="1">Doublesex dimerisation domain-containing protein</fullName>
    </recommendedName>
</protein>
<feature type="domain" description="Doublesex dimerisation" evidence="1">
    <location>
        <begin position="57"/>
        <end position="118"/>
    </location>
</feature>
<dbReference type="InterPro" id="IPR014932">
    <property type="entry name" value="DSX_dimer"/>
</dbReference>
<evidence type="ECO:0000313" key="2">
    <source>
        <dbReference type="EMBL" id="CAH2045826.1"/>
    </source>
</evidence>
<organism evidence="2 3">
    <name type="scientific">Iphiclides podalirius</name>
    <name type="common">scarce swallowtail</name>
    <dbReference type="NCBI Taxonomy" id="110791"/>
    <lineage>
        <taxon>Eukaryota</taxon>
        <taxon>Metazoa</taxon>
        <taxon>Ecdysozoa</taxon>
        <taxon>Arthropoda</taxon>
        <taxon>Hexapoda</taxon>
        <taxon>Insecta</taxon>
        <taxon>Pterygota</taxon>
        <taxon>Neoptera</taxon>
        <taxon>Endopterygota</taxon>
        <taxon>Lepidoptera</taxon>
        <taxon>Glossata</taxon>
        <taxon>Ditrysia</taxon>
        <taxon>Papilionoidea</taxon>
        <taxon>Papilionidae</taxon>
        <taxon>Papilioninae</taxon>
        <taxon>Iphiclides</taxon>
    </lineage>
</organism>